<sequence length="546" mass="59690">MSDAADEEGVSRASQVPQQVCQDPPPLADLYRDYVSHCEQAWPSGTGALCDDSSPLGESARRLVRSRGCGAARSAAAFDVCTTAAERVRASELDGREVLRALGRAAELLETYSLNAALFPWRKEMRSLKTFTGPFVYCVQSALPDHIARKVLESIGYRRETDTEYRLSENVGPDRPMQVAFDLFLARQECEYLLEVLGDRTRAECIHFLQTRSLDTDGQGCMSKSAGDTSGEGGSSLQADVSEHPRQDADEACPLVDPGSLLRDRCEFVADSADNAEQRSLEMPPLRELSPQAMSQPYTFLRDKSILEMQENYPDLAIRQKPVFSKPQSLVTASGRPLEARMPEVGPVALVSPGDMSGPQSMAVLRPLVAPASSTALPQLYTHRDARAMGEGDALSEKQVSGDDLRVAQLSKQLDKLHIKEPCGDDNLKYPIEETALLDALCHDTDFALLSSPRSRTQVLICSPPGSDRASSSGHNTIKEPPQSFYIPPSPLGTHCGTEPCVDPASLCSRCQHACRGSCQRPEDDILQTYVLVEREKKDVRPDGGF</sequence>
<proteinExistence type="inferred from homology"/>
<reference evidence="4 5" key="1">
    <citation type="submission" date="2015-08" db="EMBL/GenBank/DDBJ databases">
        <title>The genome of the Asian arowana (Scleropages formosus).</title>
        <authorList>
            <person name="Tan M.H."/>
            <person name="Gan H.M."/>
            <person name="Croft L.J."/>
            <person name="Austin C.M."/>
        </authorList>
    </citation>
    <scope>NUCLEOTIDE SEQUENCE [LARGE SCALE GENOMIC DNA]</scope>
    <source>
        <strain evidence="4">Aro1</strain>
    </source>
</reference>
<dbReference type="Proteomes" id="UP000034805">
    <property type="component" value="Unassembled WGS sequence"/>
</dbReference>
<protein>
    <recommendedName>
        <fullName evidence="3">Spermatogenesis-associated protein 2 PUB-like domain-containing protein</fullName>
    </recommendedName>
</protein>
<evidence type="ECO:0000259" key="3">
    <source>
        <dbReference type="Pfam" id="PF21388"/>
    </source>
</evidence>
<dbReference type="PANTHER" id="PTHR15326:SF9">
    <property type="entry name" value="SPERMATOGENESIS-ASSOCIATED PROTEIN 2"/>
    <property type="match status" value="1"/>
</dbReference>
<dbReference type="PANTHER" id="PTHR15326">
    <property type="entry name" value="SPERMATOGENESIS-ASSOCIATED PROTEIN 2/TAMOZHENNIC"/>
    <property type="match status" value="1"/>
</dbReference>
<dbReference type="STRING" id="113540.ENSSFOP00015026037"/>
<dbReference type="EMBL" id="JARO02002527">
    <property type="protein sequence ID" value="KPP72453.1"/>
    <property type="molecule type" value="Genomic_DNA"/>
</dbReference>
<evidence type="ECO:0000256" key="2">
    <source>
        <dbReference type="SAM" id="MobiDB-lite"/>
    </source>
</evidence>
<dbReference type="GO" id="GO:0005737">
    <property type="term" value="C:cytoplasm"/>
    <property type="evidence" value="ECO:0007669"/>
    <property type="project" value="TreeGrafter"/>
</dbReference>
<feature type="domain" description="Spermatogenesis-associated protein 2 PUB-like" evidence="3">
    <location>
        <begin position="98"/>
        <end position="199"/>
    </location>
</feature>
<evidence type="ECO:0000313" key="5">
    <source>
        <dbReference type="Proteomes" id="UP000034805"/>
    </source>
</evidence>
<feature type="region of interest" description="Disordered" evidence="2">
    <location>
        <begin position="464"/>
        <end position="483"/>
    </location>
</feature>
<evidence type="ECO:0000256" key="1">
    <source>
        <dbReference type="ARBA" id="ARBA00038142"/>
    </source>
</evidence>
<feature type="region of interest" description="Disordered" evidence="2">
    <location>
        <begin position="1"/>
        <end position="22"/>
    </location>
</feature>
<feature type="region of interest" description="Disordered" evidence="2">
    <location>
        <begin position="218"/>
        <end position="244"/>
    </location>
</feature>
<comment type="similarity">
    <text evidence="1">Belongs to the SPATA2 family.</text>
</comment>
<evidence type="ECO:0000313" key="4">
    <source>
        <dbReference type="EMBL" id="KPP72453.1"/>
    </source>
</evidence>
<name>A0A0P7VBF4_SCLFO</name>
<dbReference type="AlphaFoldDB" id="A0A0P7VBF4"/>
<dbReference type="Pfam" id="PF21388">
    <property type="entry name" value="SPATA2_PUB-like"/>
    <property type="match status" value="1"/>
</dbReference>
<organism evidence="4 5">
    <name type="scientific">Scleropages formosus</name>
    <name type="common">Asian bonytongue</name>
    <name type="synonym">Osteoglossum formosum</name>
    <dbReference type="NCBI Taxonomy" id="113540"/>
    <lineage>
        <taxon>Eukaryota</taxon>
        <taxon>Metazoa</taxon>
        <taxon>Chordata</taxon>
        <taxon>Craniata</taxon>
        <taxon>Vertebrata</taxon>
        <taxon>Euteleostomi</taxon>
        <taxon>Actinopterygii</taxon>
        <taxon>Neopterygii</taxon>
        <taxon>Teleostei</taxon>
        <taxon>Osteoglossocephala</taxon>
        <taxon>Osteoglossomorpha</taxon>
        <taxon>Osteoglossiformes</taxon>
        <taxon>Osteoglossidae</taxon>
        <taxon>Scleropages</taxon>
    </lineage>
</organism>
<dbReference type="Gene3D" id="1.20.58.2190">
    <property type="match status" value="1"/>
</dbReference>
<accession>A0A0P7VBF4</accession>
<comment type="caution">
    <text evidence="4">The sequence shown here is derived from an EMBL/GenBank/DDBJ whole genome shotgun (WGS) entry which is preliminary data.</text>
</comment>
<dbReference type="InterPro" id="IPR048839">
    <property type="entry name" value="SPATA2_PUB-like"/>
</dbReference>
<gene>
    <name evidence="4" type="ORF">Z043_108544</name>
</gene>